<name>A0A1J5RZT7_9ZZZZ</name>
<dbReference type="InterPro" id="IPR003593">
    <property type="entry name" value="AAA+_ATPase"/>
</dbReference>
<dbReference type="PANTHER" id="PTHR35894:SF1">
    <property type="entry name" value="PHOSPHORIBULOKINASE _ URIDINE KINASE FAMILY"/>
    <property type="match status" value="1"/>
</dbReference>
<dbReference type="Pfam" id="PF13401">
    <property type="entry name" value="AAA_22"/>
    <property type="match status" value="1"/>
</dbReference>
<dbReference type="SUPFAM" id="SSF52540">
    <property type="entry name" value="P-loop containing nucleoside triphosphate hydrolases"/>
    <property type="match status" value="1"/>
</dbReference>
<dbReference type="EMBL" id="MLJW01000130">
    <property type="protein sequence ID" value="OIQ97580.1"/>
    <property type="molecule type" value="Genomic_DNA"/>
</dbReference>
<dbReference type="AlphaFoldDB" id="A0A1J5RZT7"/>
<dbReference type="PANTHER" id="PTHR35894">
    <property type="entry name" value="GENERAL SECRETION PATHWAY PROTEIN A-RELATED"/>
    <property type="match status" value="1"/>
</dbReference>
<reference evidence="3" key="1">
    <citation type="submission" date="2016-10" db="EMBL/GenBank/DDBJ databases">
        <title>Sequence of Gallionella enrichment culture.</title>
        <authorList>
            <person name="Poehlein A."/>
            <person name="Muehling M."/>
            <person name="Daniel R."/>
        </authorList>
    </citation>
    <scope>NUCLEOTIDE SEQUENCE</scope>
</reference>
<accession>A0A1J5RZT7</accession>
<dbReference type="Gene3D" id="3.40.50.300">
    <property type="entry name" value="P-loop containing nucleotide triphosphate hydrolases"/>
    <property type="match status" value="1"/>
</dbReference>
<comment type="caution">
    <text evidence="3">The sequence shown here is derived from an EMBL/GenBank/DDBJ whole genome shotgun (WGS) entry which is preliminary data.</text>
</comment>
<dbReference type="InterPro" id="IPR049945">
    <property type="entry name" value="AAA_22"/>
</dbReference>
<evidence type="ECO:0000259" key="2">
    <source>
        <dbReference type="SMART" id="SM00382"/>
    </source>
</evidence>
<dbReference type="SMART" id="SM00382">
    <property type="entry name" value="AAA"/>
    <property type="match status" value="1"/>
</dbReference>
<feature type="domain" description="AAA+ ATPase" evidence="2">
    <location>
        <begin position="51"/>
        <end position="236"/>
    </location>
</feature>
<organism evidence="3">
    <name type="scientific">mine drainage metagenome</name>
    <dbReference type="NCBI Taxonomy" id="410659"/>
    <lineage>
        <taxon>unclassified sequences</taxon>
        <taxon>metagenomes</taxon>
        <taxon>ecological metagenomes</taxon>
    </lineage>
</organism>
<protein>
    <submittedName>
        <fullName evidence="3">Bacterial TniB protein</fullName>
    </submittedName>
</protein>
<proteinExistence type="predicted"/>
<evidence type="ECO:0000313" key="3">
    <source>
        <dbReference type="EMBL" id="OIQ97580.1"/>
    </source>
</evidence>
<feature type="compositionally biased region" description="Basic and acidic residues" evidence="1">
    <location>
        <begin position="359"/>
        <end position="376"/>
    </location>
</feature>
<sequence length="388" mass="43665">MKKITPNSSPRNIIAGTPEQRIAQFKSYLANHQHLGTAFRKSMDAISRSTGPRIVIVTGPTGAGKTTLARRIYRELASIYRQETEKDRGFLPVAGISAVPPSGVSFNWKDFYIRLLTNHGDVMIDRKLAVPRQGEIFCDALPMSPLERSVVDTLRRSLESSLLHRRTKLLIIDEAHHLLMVKDPERLKYQFEALKSLTIETDVTIVLFGTYSLLDIRDLSGQLVRRSEIVHLPRYDIRSETDKAAFSSLVATFTRQLPLEQAPDFLNDDALEYIYTKTAGCVGILKDWFARCLEQAIKNGDKTFTIDDAAQYALCNKALRTIIVEAMTGERKLEDEAIENISVLLHGGLPKVSTEQIDQESKRLKNRRPVGERLPVRDPVGGFRHAAP</sequence>
<feature type="region of interest" description="Disordered" evidence="1">
    <location>
        <begin position="358"/>
        <end position="388"/>
    </location>
</feature>
<dbReference type="InterPro" id="IPR052026">
    <property type="entry name" value="ExeA_AAA_ATPase_DNA-bind"/>
</dbReference>
<dbReference type="InterPro" id="IPR027417">
    <property type="entry name" value="P-loop_NTPase"/>
</dbReference>
<gene>
    <name evidence="3" type="ORF">GALL_203390</name>
</gene>
<evidence type="ECO:0000256" key="1">
    <source>
        <dbReference type="SAM" id="MobiDB-lite"/>
    </source>
</evidence>
<dbReference type="GO" id="GO:0016887">
    <property type="term" value="F:ATP hydrolysis activity"/>
    <property type="evidence" value="ECO:0007669"/>
    <property type="project" value="InterPro"/>
</dbReference>